<evidence type="ECO:0000313" key="1">
    <source>
        <dbReference type="EMBL" id="KYB26170.1"/>
    </source>
</evidence>
<dbReference type="AlphaFoldDB" id="A0A139WDZ3"/>
<dbReference type="Gene3D" id="3.60.20.40">
    <property type="match status" value="1"/>
</dbReference>
<dbReference type="InterPro" id="IPR043137">
    <property type="entry name" value="GGT_ssub_C"/>
</dbReference>
<dbReference type="EMBL" id="KQ971357">
    <property type="protein sequence ID" value="KYB26170.1"/>
    <property type="molecule type" value="Genomic_DNA"/>
</dbReference>
<proteinExistence type="predicted"/>
<accession>A0A139WDZ3</accession>
<organism evidence="1 2">
    <name type="scientific">Tribolium castaneum</name>
    <name type="common">Red flour beetle</name>
    <dbReference type="NCBI Taxonomy" id="7070"/>
    <lineage>
        <taxon>Eukaryota</taxon>
        <taxon>Metazoa</taxon>
        <taxon>Ecdysozoa</taxon>
        <taxon>Arthropoda</taxon>
        <taxon>Hexapoda</taxon>
        <taxon>Insecta</taxon>
        <taxon>Pterygota</taxon>
        <taxon>Neoptera</taxon>
        <taxon>Endopterygota</taxon>
        <taxon>Coleoptera</taxon>
        <taxon>Polyphaga</taxon>
        <taxon>Cucujiformia</taxon>
        <taxon>Tenebrionidae</taxon>
        <taxon>Tenebrionidae incertae sedis</taxon>
        <taxon>Tribolium</taxon>
    </lineage>
</organism>
<protein>
    <submittedName>
        <fullName evidence="1">Uncharacterized protein</fullName>
    </submittedName>
</protein>
<sequence>MKLFFEKGFENNMALVNALYTIGHEYEILGPADGFNTVTAISRRNESLSAAFDPRRGGDKAFVV</sequence>
<dbReference type="SUPFAM" id="SSF56235">
    <property type="entry name" value="N-terminal nucleophile aminohydrolases (Ntn hydrolases)"/>
    <property type="match status" value="1"/>
</dbReference>
<evidence type="ECO:0000313" key="2">
    <source>
        <dbReference type="Proteomes" id="UP000007266"/>
    </source>
</evidence>
<dbReference type="InParanoid" id="A0A139WDZ3"/>
<gene>
    <name evidence="1" type="primary">AUGUSTUS-3.0.2_34823</name>
    <name evidence="1" type="ORF">TcasGA2_TC034823</name>
</gene>
<dbReference type="InterPro" id="IPR029055">
    <property type="entry name" value="Ntn_hydrolases_N"/>
</dbReference>
<dbReference type="Proteomes" id="UP000007266">
    <property type="component" value="Linkage group 8"/>
</dbReference>
<reference evidence="1 2" key="1">
    <citation type="journal article" date="2008" name="Nature">
        <title>The genome of the model beetle and pest Tribolium castaneum.</title>
        <authorList>
            <consortium name="Tribolium Genome Sequencing Consortium"/>
            <person name="Richards S."/>
            <person name="Gibbs R.A."/>
            <person name="Weinstock G.M."/>
            <person name="Brown S.J."/>
            <person name="Denell R."/>
            <person name="Beeman R.W."/>
            <person name="Gibbs R."/>
            <person name="Beeman R.W."/>
            <person name="Brown S.J."/>
            <person name="Bucher G."/>
            <person name="Friedrich M."/>
            <person name="Grimmelikhuijzen C.J."/>
            <person name="Klingler M."/>
            <person name="Lorenzen M."/>
            <person name="Richards S."/>
            <person name="Roth S."/>
            <person name="Schroder R."/>
            <person name="Tautz D."/>
            <person name="Zdobnov E.M."/>
            <person name="Muzny D."/>
            <person name="Gibbs R.A."/>
            <person name="Weinstock G.M."/>
            <person name="Attaway T."/>
            <person name="Bell S."/>
            <person name="Buhay C.J."/>
            <person name="Chandrabose M.N."/>
            <person name="Chavez D."/>
            <person name="Clerk-Blankenburg K.P."/>
            <person name="Cree A."/>
            <person name="Dao M."/>
            <person name="Davis C."/>
            <person name="Chacko J."/>
            <person name="Dinh H."/>
            <person name="Dugan-Rocha S."/>
            <person name="Fowler G."/>
            <person name="Garner T.T."/>
            <person name="Garnes J."/>
            <person name="Gnirke A."/>
            <person name="Hawes A."/>
            <person name="Hernandez J."/>
            <person name="Hines S."/>
            <person name="Holder M."/>
            <person name="Hume J."/>
            <person name="Jhangiani S.N."/>
            <person name="Joshi V."/>
            <person name="Khan Z.M."/>
            <person name="Jackson L."/>
            <person name="Kovar C."/>
            <person name="Kowis A."/>
            <person name="Lee S."/>
            <person name="Lewis L.R."/>
            <person name="Margolis J."/>
            <person name="Morgan M."/>
            <person name="Nazareth L.V."/>
            <person name="Nguyen N."/>
            <person name="Okwuonu G."/>
            <person name="Parker D."/>
            <person name="Richards S."/>
            <person name="Ruiz S.J."/>
            <person name="Santibanez J."/>
            <person name="Savard J."/>
            <person name="Scherer S.E."/>
            <person name="Schneider B."/>
            <person name="Sodergren E."/>
            <person name="Tautz D."/>
            <person name="Vattahil S."/>
            <person name="Villasana D."/>
            <person name="White C.S."/>
            <person name="Wright R."/>
            <person name="Park Y."/>
            <person name="Beeman R.W."/>
            <person name="Lord J."/>
            <person name="Oppert B."/>
            <person name="Lorenzen M."/>
            <person name="Brown S."/>
            <person name="Wang L."/>
            <person name="Savard J."/>
            <person name="Tautz D."/>
            <person name="Richards S."/>
            <person name="Weinstock G."/>
            <person name="Gibbs R.A."/>
            <person name="Liu Y."/>
            <person name="Worley K."/>
            <person name="Weinstock G."/>
            <person name="Elsik C.G."/>
            <person name="Reese J.T."/>
            <person name="Elhaik E."/>
            <person name="Landan G."/>
            <person name="Graur D."/>
            <person name="Arensburger P."/>
            <person name="Atkinson P."/>
            <person name="Beeman R.W."/>
            <person name="Beidler J."/>
            <person name="Brown S.J."/>
            <person name="Demuth J.P."/>
            <person name="Drury D.W."/>
            <person name="Du Y.Z."/>
            <person name="Fujiwara H."/>
            <person name="Lorenzen M."/>
            <person name="Maselli V."/>
            <person name="Osanai M."/>
            <person name="Park Y."/>
            <person name="Robertson H.M."/>
            <person name="Tu Z."/>
            <person name="Wang J.J."/>
            <person name="Wang S."/>
            <person name="Richards S."/>
            <person name="Song H."/>
            <person name="Zhang L."/>
            <person name="Sodergren E."/>
            <person name="Werner D."/>
            <person name="Stanke M."/>
            <person name="Morgenstern B."/>
            <person name="Solovyev V."/>
            <person name="Kosarev P."/>
            <person name="Brown G."/>
            <person name="Chen H.C."/>
            <person name="Ermolaeva O."/>
            <person name="Hlavina W."/>
            <person name="Kapustin Y."/>
            <person name="Kiryutin B."/>
            <person name="Kitts P."/>
            <person name="Maglott D."/>
            <person name="Pruitt K."/>
            <person name="Sapojnikov V."/>
            <person name="Souvorov A."/>
            <person name="Mackey A.J."/>
            <person name="Waterhouse R.M."/>
            <person name="Wyder S."/>
            <person name="Zdobnov E.M."/>
            <person name="Zdobnov E.M."/>
            <person name="Wyder S."/>
            <person name="Kriventseva E.V."/>
            <person name="Kadowaki T."/>
            <person name="Bork P."/>
            <person name="Aranda M."/>
            <person name="Bao R."/>
            <person name="Beermann A."/>
            <person name="Berns N."/>
            <person name="Bolognesi R."/>
            <person name="Bonneton F."/>
            <person name="Bopp D."/>
            <person name="Brown S.J."/>
            <person name="Bucher G."/>
            <person name="Butts T."/>
            <person name="Chaumot A."/>
            <person name="Denell R.E."/>
            <person name="Ferrier D.E."/>
            <person name="Friedrich M."/>
            <person name="Gordon C.M."/>
            <person name="Jindra M."/>
            <person name="Klingler M."/>
            <person name="Lan Q."/>
            <person name="Lattorff H.M."/>
            <person name="Laudet V."/>
            <person name="von Levetsow C."/>
            <person name="Liu Z."/>
            <person name="Lutz R."/>
            <person name="Lynch J.A."/>
            <person name="da Fonseca R.N."/>
            <person name="Posnien N."/>
            <person name="Reuter R."/>
            <person name="Roth S."/>
            <person name="Savard J."/>
            <person name="Schinko J.B."/>
            <person name="Schmitt C."/>
            <person name="Schoppmeier M."/>
            <person name="Schroder R."/>
            <person name="Shippy T.D."/>
            <person name="Simonnet F."/>
            <person name="Marques-Souza H."/>
            <person name="Tautz D."/>
            <person name="Tomoyasu Y."/>
            <person name="Trauner J."/>
            <person name="Van der Zee M."/>
            <person name="Vervoort M."/>
            <person name="Wittkopp N."/>
            <person name="Wimmer E.A."/>
            <person name="Yang X."/>
            <person name="Jones A.K."/>
            <person name="Sattelle D.B."/>
            <person name="Ebert P.R."/>
            <person name="Nelson D."/>
            <person name="Scott J.G."/>
            <person name="Beeman R.W."/>
            <person name="Muthukrishnan S."/>
            <person name="Kramer K.J."/>
            <person name="Arakane Y."/>
            <person name="Beeman R.W."/>
            <person name="Zhu Q."/>
            <person name="Hogenkamp D."/>
            <person name="Dixit R."/>
            <person name="Oppert B."/>
            <person name="Jiang H."/>
            <person name="Zou Z."/>
            <person name="Marshall J."/>
            <person name="Elpidina E."/>
            <person name="Vinokurov K."/>
            <person name="Oppert C."/>
            <person name="Zou Z."/>
            <person name="Evans J."/>
            <person name="Lu Z."/>
            <person name="Zhao P."/>
            <person name="Sumathipala N."/>
            <person name="Altincicek B."/>
            <person name="Vilcinskas A."/>
            <person name="Williams M."/>
            <person name="Hultmark D."/>
            <person name="Hetru C."/>
            <person name="Jiang H."/>
            <person name="Grimmelikhuijzen C.J."/>
            <person name="Hauser F."/>
            <person name="Cazzamali G."/>
            <person name="Williamson M."/>
            <person name="Park Y."/>
            <person name="Li B."/>
            <person name="Tanaka Y."/>
            <person name="Predel R."/>
            <person name="Neupert S."/>
            <person name="Schachtner J."/>
            <person name="Verleyen P."/>
            <person name="Raible F."/>
            <person name="Bork P."/>
            <person name="Friedrich M."/>
            <person name="Walden K.K."/>
            <person name="Robertson H.M."/>
            <person name="Angeli S."/>
            <person name="Foret S."/>
            <person name="Bucher G."/>
            <person name="Schuetz S."/>
            <person name="Maleszka R."/>
            <person name="Wimmer E.A."/>
            <person name="Beeman R.W."/>
            <person name="Lorenzen M."/>
            <person name="Tomoyasu Y."/>
            <person name="Miller S.C."/>
            <person name="Grossmann D."/>
            <person name="Bucher G."/>
        </authorList>
    </citation>
    <scope>NUCLEOTIDE SEQUENCE [LARGE SCALE GENOMIC DNA]</scope>
    <source>
        <strain evidence="1 2">Georgia GA2</strain>
    </source>
</reference>
<reference evidence="1 2" key="2">
    <citation type="journal article" date="2010" name="Nucleic Acids Res.">
        <title>BeetleBase in 2010: revisions to provide comprehensive genomic information for Tribolium castaneum.</title>
        <authorList>
            <person name="Kim H.S."/>
            <person name="Murphy T."/>
            <person name="Xia J."/>
            <person name="Caragea D."/>
            <person name="Park Y."/>
            <person name="Beeman R.W."/>
            <person name="Lorenzen M.D."/>
            <person name="Butcher S."/>
            <person name="Manak J.R."/>
            <person name="Brown S.J."/>
        </authorList>
    </citation>
    <scope>GENOME REANNOTATION</scope>
    <source>
        <strain evidence="1 2">Georgia GA2</strain>
    </source>
</reference>
<name>A0A139WDZ3_TRICA</name>
<keyword evidence="2" id="KW-1185">Reference proteome</keyword>